<name>A0A4P2Q671_SORCE</name>
<dbReference type="InterPro" id="IPR004843">
    <property type="entry name" value="Calcineurin-like_PHP"/>
</dbReference>
<dbReference type="Pfam" id="PF00149">
    <property type="entry name" value="Metallophos"/>
    <property type="match status" value="1"/>
</dbReference>
<dbReference type="GO" id="GO:0046872">
    <property type="term" value="F:metal ion binding"/>
    <property type="evidence" value="ECO:0007669"/>
    <property type="project" value="UniProtKB-KW"/>
</dbReference>
<evidence type="ECO:0000256" key="3">
    <source>
        <dbReference type="SAM" id="MobiDB-lite"/>
    </source>
</evidence>
<dbReference type="GO" id="GO:0008758">
    <property type="term" value="F:UDP-2,3-diacylglucosamine hydrolase activity"/>
    <property type="evidence" value="ECO:0007669"/>
    <property type="project" value="TreeGrafter"/>
</dbReference>
<proteinExistence type="predicted"/>
<organism evidence="5 6">
    <name type="scientific">Sorangium cellulosum</name>
    <name type="common">Polyangium cellulosum</name>
    <dbReference type="NCBI Taxonomy" id="56"/>
    <lineage>
        <taxon>Bacteria</taxon>
        <taxon>Pseudomonadati</taxon>
        <taxon>Myxococcota</taxon>
        <taxon>Polyangia</taxon>
        <taxon>Polyangiales</taxon>
        <taxon>Polyangiaceae</taxon>
        <taxon>Sorangium</taxon>
    </lineage>
</organism>
<dbReference type="Proteomes" id="UP000295781">
    <property type="component" value="Chromosome"/>
</dbReference>
<dbReference type="InterPro" id="IPR029052">
    <property type="entry name" value="Metallo-depent_PP-like"/>
</dbReference>
<feature type="compositionally biased region" description="Gly residues" evidence="3">
    <location>
        <begin position="1"/>
        <end position="13"/>
    </location>
</feature>
<accession>A0A4P2Q671</accession>
<dbReference type="PANTHER" id="PTHR31302">
    <property type="entry name" value="TRANSMEMBRANE PROTEIN WITH METALLOPHOSPHOESTERASE DOMAIN-RELATED"/>
    <property type="match status" value="1"/>
</dbReference>
<protein>
    <submittedName>
        <fullName evidence="5">Metallophosphoesterase</fullName>
    </submittedName>
</protein>
<dbReference type="PANTHER" id="PTHR31302:SF31">
    <property type="entry name" value="PHOSPHODIESTERASE YAEI"/>
    <property type="match status" value="1"/>
</dbReference>
<evidence type="ECO:0000256" key="2">
    <source>
        <dbReference type="ARBA" id="ARBA00022801"/>
    </source>
</evidence>
<keyword evidence="2" id="KW-0378">Hydrolase</keyword>
<dbReference type="GO" id="GO:0009245">
    <property type="term" value="P:lipid A biosynthetic process"/>
    <property type="evidence" value="ECO:0007669"/>
    <property type="project" value="TreeGrafter"/>
</dbReference>
<dbReference type="Gene3D" id="3.60.21.10">
    <property type="match status" value="1"/>
</dbReference>
<sequence length="251" mass="26113">MSSGSGSGNGGAGPARRRVAAASDLHCRPEHGGKMRELVKAVNAEAELLLLCGDLTDRGQPDEAKVLADALSGLTVPCAAVFGNHDLDRGVSADLAKILGDAGVEVLDGDHLILVDDIGVAGVKGFMGGFGSATLQAFGEVSLKAFVQEAVSEALKLEAALSQLDTDRRIVIMHYTPIVETTVGENVEIRAFLGSSRLAAPIDLYGADVVFHGHAHHGALEGRTSNGTPVYNVAMPLLKKLTGRPFLVIDV</sequence>
<dbReference type="EMBL" id="CP012670">
    <property type="protein sequence ID" value="AUX24900.1"/>
    <property type="molecule type" value="Genomic_DNA"/>
</dbReference>
<feature type="domain" description="Calcineurin-like phosphoesterase" evidence="4">
    <location>
        <begin position="18"/>
        <end position="217"/>
    </location>
</feature>
<keyword evidence="1" id="KW-0479">Metal-binding</keyword>
<dbReference type="SUPFAM" id="SSF56300">
    <property type="entry name" value="Metallo-dependent phosphatases"/>
    <property type="match status" value="1"/>
</dbReference>
<feature type="region of interest" description="Disordered" evidence="3">
    <location>
        <begin position="1"/>
        <end position="20"/>
    </location>
</feature>
<evidence type="ECO:0000256" key="1">
    <source>
        <dbReference type="ARBA" id="ARBA00022723"/>
    </source>
</evidence>
<dbReference type="GO" id="GO:0016020">
    <property type="term" value="C:membrane"/>
    <property type="evidence" value="ECO:0007669"/>
    <property type="project" value="GOC"/>
</dbReference>
<reference evidence="5 6" key="1">
    <citation type="submission" date="2015-09" db="EMBL/GenBank/DDBJ databases">
        <title>Sorangium comparison.</title>
        <authorList>
            <person name="Zaburannyi N."/>
            <person name="Bunk B."/>
            <person name="Overmann J."/>
            <person name="Mueller R."/>
        </authorList>
    </citation>
    <scope>NUCLEOTIDE SEQUENCE [LARGE SCALE GENOMIC DNA]</scope>
    <source>
        <strain evidence="5 6">So ceGT47</strain>
    </source>
</reference>
<dbReference type="InterPro" id="IPR051158">
    <property type="entry name" value="Metallophosphoesterase_sf"/>
</dbReference>
<dbReference type="RefSeq" id="WP_207213657.1">
    <property type="nucleotide sequence ID" value="NZ_CP012670.1"/>
</dbReference>
<evidence type="ECO:0000313" key="6">
    <source>
        <dbReference type="Proteomes" id="UP000295781"/>
    </source>
</evidence>
<gene>
    <name evidence="5" type="ORF">SOCEGT47_054400</name>
</gene>
<evidence type="ECO:0000313" key="5">
    <source>
        <dbReference type="EMBL" id="AUX24900.1"/>
    </source>
</evidence>
<dbReference type="AlphaFoldDB" id="A0A4P2Q671"/>
<evidence type="ECO:0000259" key="4">
    <source>
        <dbReference type="Pfam" id="PF00149"/>
    </source>
</evidence>